<organism evidence="10 11">
    <name type="scientific">Microterricola pindariensis</name>
    <dbReference type="NCBI Taxonomy" id="478010"/>
    <lineage>
        <taxon>Bacteria</taxon>
        <taxon>Bacillati</taxon>
        <taxon>Actinomycetota</taxon>
        <taxon>Actinomycetes</taxon>
        <taxon>Micrococcales</taxon>
        <taxon>Microbacteriaceae</taxon>
        <taxon>Microterricola</taxon>
    </lineage>
</organism>
<feature type="domain" description="Lycopene cyclase" evidence="9">
    <location>
        <begin position="2"/>
        <end position="91"/>
    </location>
</feature>
<sequence length="114" mass="11844">MTYTVLNLVMLAVVLLVAASALLLRRPARLGTALASAGVTAAALFVLTALFDSLMIAGGLMEYSGQHLLGWSIGLAPIEDFAYPLAAVILLPSLWALLGPARRPAIVKESADVG</sequence>
<evidence type="ECO:0000256" key="1">
    <source>
        <dbReference type="ARBA" id="ARBA00004141"/>
    </source>
</evidence>
<keyword evidence="6 8" id="KW-0472">Membrane</keyword>
<evidence type="ECO:0000256" key="5">
    <source>
        <dbReference type="ARBA" id="ARBA00022989"/>
    </source>
</evidence>
<evidence type="ECO:0000259" key="9">
    <source>
        <dbReference type="Pfam" id="PF18916"/>
    </source>
</evidence>
<keyword evidence="4" id="KW-0125">Carotenoid biosynthesis</keyword>
<evidence type="ECO:0000256" key="6">
    <source>
        <dbReference type="ARBA" id="ARBA00023136"/>
    </source>
</evidence>
<dbReference type="RefSeq" id="WP_104474600.1">
    <property type="nucleotide sequence ID" value="NZ_MPZN01000010.1"/>
</dbReference>
<keyword evidence="3 8" id="KW-0812">Transmembrane</keyword>
<dbReference type="EMBL" id="MPZN01000010">
    <property type="protein sequence ID" value="PPL19635.1"/>
    <property type="molecule type" value="Genomic_DNA"/>
</dbReference>
<keyword evidence="7" id="KW-0413">Isomerase</keyword>
<evidence type="ECO:0000256" key="3">
    <source>
        <dbReference type="ARBA" id="ARBA00022692"/>
    </source>
</evidence>
<evidence type="ECO:0000313" key="10">
    <source>
        <dbReference type="EMBL" id="PPL19635.1"/>
    </source>
</evidence>
<keyword evidence="11" id="KW-1185">Reference proteome</keyword>
<comment type="caution">
    <text evidence="10">The sequence shown here is derived from an EMBL/GenBank/DDBJ whole genome shotgun (WGS) entry which is preliminary data.</text>
</comment>
<dbReference type="NCBIfam" id="TIGR03462">
    <property type="entry name" value="CarR_dom_SF"/>
    <property type="match status" value="1"/>
</dbReference>
<proteinExistence type="predicted"/>
<reference evidence="10 11" key="1">
    <citation type="journal article" date="2008" name="Int. J. Syst. Evol. Microbiol.">
        <title>Leifsonia pindariensis sp. nov., isolated from the Pindari glacier of the Indian Himalayas, and emended description of the genus Leifsonia.</title>
        <authorList>
            <person name="Reddy G.S."/>
            <person name="Prabagaran S.R."/>
            <person name="Shivaji S."/>
        </authorList>
    </citation>
    <scope>NUCLEOTIDE SEQUENCE [LARGE SCALE GENOMIC DNA]</scope>
    <source>
        <strain evidence="10 11">PON 10</strain>
    </source>
</reference>
<evidence type="ECO:0000256" key="2">
    <source>
        <dbReference type="ARBA" id="ARBA00004829"/>
    </source>
</evidence>
<dbReference type="Pfam" id="PF18916">
    <property type="entry name" value="Lycopene_cyc"/>
    <property type="match status" value="1"/>
</dbReference>
<dbReference type="Proteomes" id="UP000237755">
    <property type="component" value="Unassembled WGS sequence"/>
</dbReference>
<name>A0ABX5AXM4_9MICO</name>
<protein>
    <recommendedName>
        <fullName evidence="9">Lycopene cyclase domain-containing protein</fullName>
    </recommendedName>
</protein>
<comment type="subcellular location">
    <subcellularLocation>
        <location evidence="1">Membrane</location>
        <topology evidence="1">Multi-pass membrane protein</topology>
    </subcellularLocation>
</comment>
<comment type="pathway">
    <text evidence="2">Carotenoid biosynthesis.</text>
</comment>
<evidence type="ECO:0000256" key="8">
    <source>
        <dbReference type="SAM" id="Phobius"/>
    </source>
</evidence>
<dbReference type="InterPro" id="IPR017825">
    <property type="entry name" value="Lycopene_cyclase_dom"/>
</dbReference>
<evidence type="ECO:0000256" key="7">
    <source>
        <dbReference type="ARBA" id="ARBA00023235"/>
    </source>
</evidence>
<evidence type="ECO:0000256" key="4">
    <source>
        <dbReference type="ARBA" id="ARBA00022746"/>
    </source>
</evidence>
<gene>
    <name evidence="10" type="ORF">GY24_04760</name>
</gene>
<accession>A0ABX5AXM4</accession>
<feature type="transmembrane region" description="Helical" evidence="8">
    <location>
        <begin position="36"/>
        <end position="61"/>
    </location>
</feature>
<feature type="transmembrane region" description="Helical" evidence="8">
    <location>
        <begin position="6"/>
        <end position="24"/>
    </location>
</feature>
<evidence type="ECO:0000313" key="11">
    <source>
        <dbReference type="Proteomes" id="UP000237755"/>
    </source>
</evidence>
<keyword evidence="5 8" id="KW-1133">Transmembrane helix</keyword>